<dbReference type="RefSeq" id="WP_160825162.1">
    <property type="nucleotide sequence ID" value="NZ_JBHSXE010000001.1"/>
</dbReference>
<dbReference type="EC" id="2.1.1.-" evidence="1"/>
<keyword evidence="2" id="KW-1185">Reference proteome</keyword>
<name>A0ABW2CX66_9ACTN</name>
<organism evidence="1 2">
    <name type="scientific">Actinomadura yumaensis</name>
    <dbReference type="NCBI Taxonomy" id="111807"/>
    <lineage>
        <taxon>Bacteria</taxon>
        <taxon>Bacillati</taxon>
        <taxon>Actinomycetota</taxon>
        <taxon>Actinomycetes</taxon>
        <taxon>Streptosporangiales</taxon>
        <taxon>Thermomonosporaceae</taxon>
        <taxon>Actinomadura</taxon>
    </lineage>
</organism>
<evidence type="ECO:0000313" key="1">
    <source>
        <dbReference type="EMBL" id="MFC6886409.1"/>
    </source>
</evidence>
<reference evidence="2" key="1">
    <citation type="journal article" date="2019" name="Int. J. Syst. Evol. Microbiol.">
        <title>The Global Catalogue of Microorganisms (GCM) 10K type strain sequencing project: providing services to taxonomists for standard genome sequencing and annotation.</title>
        <authorList>
            <consortium name="The Broad Institute Genomics Platform"/>
            <consortium name="The Broad Institute Genome Sequencing Center for Infectious Disease"/>
            <person name="Wu L."/>
            <person name="Ma J."/>
        </authorList>
    </citation>
    <scope>NUCLEOTIDE SEQUENCE [LARGE SCALE GENOMIC DNA]</scope>
    <source>
        <strain evidence="2">JCM 3369</strain>
    </source>
</reference>
<dbReference type="Pfam" id="PF04672">
    <property type="entry name" value="Methyltransf_19"/>
    <property type="match status" value="1"/>
</dbReference>
<dbReference type="PIRSF" id="PIRSF017393">
    <property type="entry name" value="MTase_SAV2177"/>
    <property type="match status" value="1"/>
</dbReference>
<comment type="caution">
    <text evidence="1">The sequence shown here is derived from an EMBL/GenBank/DDBJ whole genome shotgun (WGS) entry which is preliminary data.</text>
</comment>
<dbReference type="InterPro" id="IPR029063">
    <property type="entry name" value="SAM-dependent_MTases_sf"/>
</dbReference>
<dbReference type="SUPFAM" id="SSF53335">
    <property type="entry name" value="S-adenosyl-L-methionine-dependent methyltransferases"/>
    <property type="match status" value="1"/>
</dbReference>
<accession>A0ABW2CX66</accession>
<dbReference type="InterPro" id="IPR006764">
    <property type="entry name" value="SAM_dep_MeTrfase_SAV2177_type"/>
</dbReference>
<protein>
    <submittedName>
        <fullName evidence="1">SAM-dependent methyltransferase</fullName>
        <ecNumber evidence="1">2.1.1.-</ecNumber>
    </submittedName>
</protein>
<keyword evidence="1" id="KW-0808">Transferase</keyword>
<keyword evidence="1" id="KW-0489">Methyltransferase</keyword>
<dbReference type="EMBL" id="JBHSXS010000053">
    <property type="protein sequence ID" value="MFC6886409.1"/>
    <property type="molecule type" value="Genomic_DNA"/>
</dbReference>
<dbReference type="Gene3D" id="3.40.50.150">
    <property type="entry name" value="Vaccinia Virus protein VP39"/>
    <property type="match status" value="1"/>
</dbReference>
<evidence type="ECO:0000313" key="2">
    <source>
        <dbReference type="Proteomes" id="UP001596380"/>
    </source>
</evidence>
<dbReference type="GO" id="GO:0008168">
    <property type="term" value="F:methyltransferase activity"/>
    <property type="evidence" value="ECO:0007669"/>
    <property type="project" value="UniProtKB-KW"/>
</dbReference>
<dbReference type="GO" id="GO:0032259">
    <property type="term" value="P:methylation"/>
    <property type="evidence" value="ECO:0007669"/>
    <property type="project" value="UniProtKB-KW"/>
</dbReference>
<sequence>MSDTSAPVPPGIDTSVPHPARVWDYWLGGKDHFAADREAGEHLLGAMPDWVEVARADRQFLARAVRYLVREAGIRQFLDIGTGIPTANNTHEVAQSLAPESRIVYVDNDPIVLVHARALLTSTPEGATAYLDADVRDPDRIVEAARATLDLSEPVAVTMLAIMEFITDQAEALSIVGRLLAPLPSGSHLAIAQPVHSEAIDEAARRWNESGATPVSGRHPEEIGALFAGLELVEPGLVPLPKWRPDEATSFTDRDIPSYCAVGRKP</sequence>
<gene>
    <name evidence="1" type="ORF">ACFQKB_42080</name>
</gene>
<proteinExistence type="predicted"/>
<dbReference type="Proteomes" id="UP001596380">
    <property type="component" value="Unassembled WGS sequence"/>
</dbReference>